<dbReference type="Proteomes" id="UP001159915">
    <property type="component" value="Unassembled WGS sequence"/>
</dbReference>
<dbReference type="EMBL" id="JAOCBE010000001">
    <property type="protein sequence ID" value="MDH0969100.1"/>
    <property type="molecule type" value="Genomic_DNA"/>
</dbReference>
<dbReference type="Proteomes" id="UP001162261">
    <property type="component" value="Unassembled WGS sequence"/>
</dbReference>
<keyword evidence="17" id="KW-1185">Reference proteome</keyword>
<evidence type="ECO:0000313" key="4">
    <source>
        <dbReference type="EMBL" id="MDH0656911.1"/>
    </source>
</evidence>
<sequence length="37" mass="4675">MNFLLKKNRAWFVFFIITLYSFLGFFLGFIIWEYFLK</sequence>
<organism evidence="9 13">
    <name type="scientific">Acinetobacter johnsonii</name>
    <dbReference type="NCBI Taxonomy" id="40214"/>
    <lineage>
        <taxon>Bacteria</taxon>
        <taxon>Pseudomonadati</taxon>
        <taxon>Pseudomonadota</taxon>
        <taxon>Gammaproteobacteria</taxon>
        <taxon>Moraxellales</taxon>
        <taxon>Moraxellaceae</taxon>
        <taxon>Acinetobacter</taxon>
    </lineage>
</organism>
<dbReference type="EMBL" id="JAOCIL010000001">
    <property type="protein sequence ID" value="MDH1438485.1"/>
    <property type="molecule type" value="Genomic_DNA"/>
</dbReference>
<dbReference type="Proteomes" id="UP000249282">
    <property type="component" value="Unassembled WGS sequence"/>
</dbReference>
<dbReference type="GeneID" id="56340591"/>
<evidence type="ECO:0000313" key="2">
    <source>
        <dbReference type="EMBL" id="AZN63968.1"/>
    </source>
</evidence>
<reference evidence="2 14" key="1">
    <citation type="submission" date="2017-06" db="EMBL/GenBank/DDBJ databases">
        <title>Complete Genome Sequence of the Carbazole-Degrading Bacterium Acinetobacter johnsonii IC001.</title>
        <authorList>
            <person name="Vejarano F."/>
            <person name="Suzuki-Minakuchi C."/>
            <person name="Ohtsubo Y."/>
            <person name="Tsuda M."/>
            <person name="Okada K."/>
            <person name="Nojiri H."/>
        </authorList>
    </citation>
    <scope>NUCLEOTIDE SEQUENCE [LARGE SCALE GENOMIC DNA]</scope>
    <source>
        <strain evidence="2 14">IC001</strain>
    </source>
</reference>
<dbReference type="Proteomes" id="UP000595107">
    <property type="component" value="Chromosome"/>
</dbReference>
<evidence type="ECO:0000313" key="17">
    <source>
        <dbReference type="Proteomes" id="UP001244586"/>
    </source>
</evidence>
<gene>
    <name evidence="2" type="ORF">CFH90_07980</name>
    <name evidence="9" type="ORF">DI542_11285</name>
    <name evidence="11" type="ORF">EGT73_06430</name>
    <name evidence="10" type="ORF">I6G67_08790</name>
    <name evidence="6" type="ORF">N5C10_07435</name>
    <name evidence="5" type="ORF">N5C97_10640</name>
    <name evidence="4" type="ORF">N5D11_12460</name>
    <name evidence="7" type="ORF">N5I27_08895</name>
    <name evidence="8" type="ORF">N5J46_13625</name>
    <name evidence="3" type="ORF">N7566_06695</name>
    <name evidence="12" type="ORF">QBJ73_15360</name>
</gene>
<evidence type="ECO:0000256" key="1">
    <source>
        <dbReference type="SAM" id="Phobius"/>
    </source>
</evidence>
<reference evidence="9 13" key="2">
    <citation type="submission" date="2017-11" db="EMBL/GenBank/DDBJ databases">
        <title>Infants hospitalized years apart are colonized by the same room-sourced microbial strains.</title>
        <authorList>
            <person name="Brooks B."/>
            <person name="Olm M.R."/>
            <person name="Firek B.A."/>
            <person name="Baker R."/>
            <person name="Thomas B.C."/>
            <person name="Morowitz M.J."/>
            <person name="Banfield J.F."/>
        </authorList>
    </citation>
    <scope>NUCLEOTIDE SEQUENCE [LARGE SCALE GENOMIC DNA]</scope>
    <source>
        <strain evidence="9">S2_003_000_R3_20</strain>
    </source>
</reference>
<reference evidence="3" key="5">
    <citation type="submission" date="2022-09" db="EMBL/GenBank/DDBJ databases">
        <title>Intensive care unit water sources are persistently colonized with multi-drug resistant bacteria and are the site of extensive horizontal gene transfer of antibiotic resistance genes.</title>
        <authorList>
            <person name="Diorio-Toth L."/>
        </authorList>
    </citation>
    <scope>NUCLEOTIDE SEQUENCE</scope>
    <source>
        <strain evidence="8">GD03649</strain>
        <strain evidence="7">GD03725</strain>
        <strain evidence="4">GD03851</strain>
        <strain evidence="5">GD03885</strain>
        <strain evidence="6">GD03920</strain>
        <strain evidence="3">GD04065</strain>
    </source>
</reference>
<reference evidence="11 15" key="3">
    <citation type="submission" date="2018-10" db="EMBL/GenBank/DDBJ databases">
        <title>Transmission dynamics of multidrug resistant bacteria on intensive care unit surfaces.</title>
        <authorList>
            <person name="D'Souza A.W."/>
            <person name="Potter R.F."/>
            <person name="Wallace M."/>
            <person name="Shupe A."/>
            <person name="Patel S."/>
            <person name="Sun S."/>
            <person name="Gul D."/>
            <person name="Kwon J.H."/>
            <person name="Andleeb S."/>
            <person name="Burnham C.-A.D."/>
            <person name="Dantas G."/>
        </authorList>
    </citation>
    <scope>NUCLEOTIDE SEQUENCE [LARGE SCALE GENOMIC DNA]</scope>
    <source>
        <strain evidence="11 15">AJ_385</strain>
    </source>
</reference>
<reference evidence="12 17" key="6">
    <citation type="submission" date="2023-04" db="EMBL/GenBank/DDBJ databases">
        <title>Acinetobacter johnsonii isolate AYTCM encoding NDM-1, OXA-58 and PER-1.</title>
        <authorList>
            <person name="Tian C."/>
            <person name="Wang S."/>
            <person name="Fan X."/>
            <person name="Xia D."/>
        </authorList>
    </citation>
    <scope>NUCLEOTIDE SEQUENCE [LARGE SCALE GENOMIC DNA]</scope>
    <source>
        <strain evidence="12 17">AYTCM</strain>
    </source>
</reference>
<dbReference type="Proteomes" id="UP001160116">
    <property type="component" value="Unassembled WGS sequence"/>
</dbReference>
<dbReference type="Proteomes" id="UP001161099">
    <property type="component" value="Unassembled WGS sequence"/>
</dbReference>
<keyword evidence="1" id="KW-0812">Transmembrane</keyword>
<evidence type="ECO:0000313" key="8">
    <source>
        <dbReference type="EMBL" id="MDH2173447.1"/>
    </source>
</evidence>
<dbReference type="EMBL" id="JAOCDR010000033">
    <property type="protein sequence ID" value="MDH0656911.1"/>
    <property type="molecule type" value="Genomic_DNA"/>
</dbReference>
<dbReference type="AlphaFoldDB" id="A0A2W5TPI7"/>
<evidence type="ECO:0000313" key="7">
    <source>
        <dbReference type="EMBL" id="MDH1438485.1"/>
    </source>
</evidence>
<dbReference type="EMBL" id="RHXE01000009">
    <property type="protein sequence ID" value="RSE24695.1"/>
    <property type="molecule type" value="Genomic_DNA"/>
</dbReference>
<feature type="transmembrane region" description="Helical" evidence="1">
    <location>
        <begin position="12"/>
        <end position="32"/>
    </location>
</feature>
<dbReference type="RefSeq" id="WP_010326689.1">
    <property type="nucleotide sequence ID" value="NZ_BBTB01000048.1"/>
</dbReference>
<protein>
    <submittedName>
        <fullName evidence="9">Uncharacterized protein</fullName>
    </submittedName>
</protein>
<evidence type="ECO:0000313" key="3">
    <source>
        <dbReference type="EMBL" id="MDG9786679.1"/>
    </source>
</evidence>
<dbReference type="EMBL" id="CP121776">
    <property type="protein sequence ID" value="WMG17736.1"/>
    <property type="molecule type" value="Genomic_DNA"/>
</dbReference>
<proteinExistence type="predicted"/>
<dbReference type="Proteomes" id="UP001244586">
    <property type="component" value="Chromosome"/>
</dbReference>
<keyword evidence="1" id="KW-0472">Membrane</keyword>
<dbReference type="Proteomes" id="UP000277537">
    <property type="component" value="Unassembled WGS sequence"/>
</dbReference>
<reference evidence="10 16" key="4">
    <citation type="submission" date="2020-12" db="EMBL/GenBank/DDBJ databases">
        <title>FDA dAtabase for Regulatory Grade micrObial Sequences (FDA-ARGOS): Supporting development and validation of Infectious Disease Dx tests.</title>
        <authorList>
            <person name="Sproer C."/>
            <person name="Gronow S."/>
            <person name="Severitt S."/>
            <person name="Schroder I."/>
            <person name="Tallon L."/>
            <person name="Sadzewicz L."/>
            <person name="Zhao X."/>
            <person name="Boylan J."/>
            <person name="Ott S."/>
            <person name="Bowen H."/>
            <person name="Vavikolanu K."/>
            <person name="Mehta A."/>
            <person name="Aluvathingal J."/>
            <person name="Nadendla S."/>
            <person name="Lowell S."/>
            <person name="Myers T."/>
            <person name="Yan Y."/>
            <person name="Sichtig H."/>
        </authorList>
    </citation>
    <scope>NUCLEOTIDE SEQUENCE [LARGE SCALE GENOMIC DNA]</scope>
    <source>
        <strain evidence="10 16">FDAARGOS_910</strain>
    </source>
</reference>
<evidence type="ECO:0000313" key="9">
    <source>
        <dbReference type="EMBL" id="PZQ87950.1"/>
    </source>
</evidence>
<evidence type="ECO:0000313" key="15">
    <source>
        <dbReference type="Proteomes" id="UP000277537"/>
    </source>
</evidence>
<accession>A0A2W5TPI7</accession>
<dbReference type="EMBL" id="CP022298">
    <property type="protein sequence ID" value="AZN63968.1"/>
    <property type="molecule type" value="Genomic_DNA"/>
</dbReference>
<evidence type="ECO:0000313" key="12">
    <source>
        <dbReference type="EMBL" id="WMG17736.1"/>
    </source>
</evidence>
<evidence type="ECO:0000313" key="6">
    <source>
        <dbReference type="EMBL" id="MDH0969100.1"/>
    </source>
</evidence>
<dbReference type="EMBL" id="JAOECG010000006">
    <property type="protein sequence ID" value="MDG9786679.1"/>
    <property type="molecule type" value="Genomic_DNA"/>
</dbReference>
<evidence type="ECO:0000313" key="14">
    <source>
        <dbReference type="Proteomes" id="UP000276980"/>
    </source>
</evidence>
<keyword evidence="1" id="KW-1133">Transmembrane helix</keyword>
<evidence type="ECO:0000313" key="5">
    <source>
        <dbReference type="EMBL" id="MDH0826958.1"/>
    </source>
</evidence>
<dbReference type="EMBL" id="JAOCCL010000025">
    <property type="protein sequence ID" value="MDH0826958.1"/>
    <property type="molecule type" value="Genomic_DNA"/>
</dbReference>
<dbReference type="EMBL" id="CP065666">
    <property type="protein sequence ID" value="QPS05505.1"/>
    <property type="molecule type" value="Genomic_DNA"/>
</dbReference>
<dbReference type="EMBL" id="JAOCLH010000030">
    <property type="protein sequence ID" value="MDH2173447.1"/>
    <property type="molecule type" value="Genomic_DNA"/>
</dbReference>
<name>A0A2W5TPI7_ACIJO</name>
<dbReference type="Proteomes" id="UP001161567">
    <property type="component" value="Unassembled WGS sequence"/>
</dbReference>
<evidence type="ECO:0000313" key="11">
    <source>
        <dbReference type="EMBL" id="RSE24695.1"/>
    </source>
</evidence>
<dbReference type="Proteomes" id="UP000276980">
    <property type="component" value="Chromosome"/>
</dbReference>
<evidence type="ECO:0000313" key="13">
    <source>
        <dbReference type="Proteomes" id="UP000249282"/>
    </source>
</evidence>
<evidence type="ECO:0000313" key="10">
    <source>
        <dbReference type="EMBL" id="QPS05505.1"/>
    </source>
</evidence>
<dbReference type="EMBL" id="QFQJ01000061">
    <property type="protein sequence ID" value="PZQ87950.1"/>
    <property type="molecule type" value="Genomic_DNA"/>
</dbReference>
<evidence type="ECO:0000313" key="16">
    <source>
        <dbReference type="Proteomes" id="UP000595107"/>
    </source>
</evidence>
<dbReference type="Proteomes" id="UP001157887">
    <property type="component" value="Unassembled WGS sequence"/>
</dbReference>